<dbReference type="EMBL" id="DXAQ01000069">
    <property type="protein sequence ID" value="HIZ89160.1"/>
    <property type="molecule type" value="Genomic_DNA"/>
</dbReference>
<dbReference type="InterPro" id="IPR050990">
    <property type="entry name" value="UPF0237/GcvR_regulator"/>
</dbReference>
<feature type="domain" description="ACT" evidence="1">
    <location>
        <begin position="91"/>
        <end position="167"/>
    </location>
</feature>
<reference evidence="2" key="2">
    <citation type="submission" date="2021-04" db="EMBL/GenBank/DDBJ databases">
        <authorList>
            <person name="Gilroy R."/>
        </authorList>
    </citation>
    <scope>NUCLEOTIDE SEQUENCE</scope>
    <source>
        <strain evidence="2">ChiW4-1371</strain>
    </source>
</reference>
<dbReference type="InterPro" id="IPR045865">
    <property type="entry name" value="ACT-like_dom_sf"/>
</dbReference>
<dbReference type="SUPFAM" id="SSF55021">
    <property type="entry name" value="ACT-like"/>
    <property type="match status" value="2"/>
</dbReference>
<name>A0A9D2GUB2_9BACT</name>
<evidence type="ECO:0000313" key="2">
    <source>
        <dbReference type="EMBL" id="HIZ89160.1"/>
    </source>
</evidence>
<dbReference type="InterPro" id="IPR002912">
    <property type="entry name" value="ACT_dom"/>
</dbReference>
<reference evidence="2" key="1">
    <citation type="journal article" date="2021" name="PeerJ">
        <title>Extensive microbial diversity within the chicken gut microbiome revealed by metagenomics and culture.</title>
        <authorList>
            <person name="Gilroy R."/>
            <person name="Ravi A."/>
            <person name="Getino M."/>
            <person name="Pursley I."/>
            <person name="Horton D.L."/>
            <person name="Alikhan N.F."/>
            <person name="Baker D."/>
            <person name="Gharbi K."/>
            <person name="Hall N."/>
            <person name="Watson M."/>
            <person name="Adriaenssens E.M."/>
            <person name="Foster-Nyarko E."/>
            <person name="Jarju S."/>
            <person name="Secka A."/>
            <person name="Antonio M."/>
            <person name="Oren A."/>
            <person name="Chaudhuri R.R."/>
            <person name="La Ragione R."/>
            <person name="Hildebrand F."/>
            <person name="Pallen M.J."/>
        </authorList>
    </citation>
    <scope>NUCLEOTIDE SEQUENCE</scope>
    <source>
        <strain evidence="2">ChiW4-1371</strain>
    </source>
</reference>
<gene>
    <name evidence="2" type="ORF">H9804_04385</name>
</gene>
<dbReference type="PROSITE" id="PS51671">
    <property type="entry name" value="ACT"/>
    <property type="match status" value="2"/>
</dbReference>
<dbReference type="AlphaFoldDB" id="A0A9D2GUB2"/>
<protein>
    <submittedName>
        <fullName evidence="2">ACT domain-containing protein</fullName>
    </submittedName>
</protein>
<comment type="caution">
    <text evidence="2">The sequence shown here is derived from an EMBL/GenBank/DDBJ whole genome shotgun (WGS) entry which is preliminary data.</text>
</comment>
<proteinExistence type="predicted"/>
<evidence type="ECO:0000259" key="1">
    <source>
        <dbReference type="PROSITE" id="PS51671"/>
    </source>
</evidence>
<organism evidence="2 3">
    <name type="scientific">Candidatus Mucispirillum faecigallinarum</name>
    <dbReference type="NCBI Taxonomy" id="2838699"/>
    <lineage>
        <taxon>Bacteria</taxon>
        <taxon>Pseudomonadati</taxon>
        <taxon>Deferribacterota</taxon>
        <taxon>Deferribacteres</taxon>
        <taxon>Deferribacterales</taxon>
        <taxon>Mucispirillaceae</taxon>
        <taxon>Mucispirillum</taxon>
    </lineage>
</organism>
<feature type="domain" description="ACT" evidence="1">
    <location>
        <begin position="7"/>
        <end position="87"/>
    </location>
</feature>
<dbReference type="PANTHER" id="PTHR34875">
    <property type="entry name" value="UPF0237 PROTEIN MJ1558"/>
    <property type="match status" value="1"/>
</dbReference>
<dbReference type="Pfam" id="PF01842">
    <property type="entry name" value="ACT"/>
    <property type="match status" value="1"/>
</dbReference>
<dbReference type="Proteomes" id="UP000824176">
    <property type="component" value="Unassembled WGS sequence"/>
</dbReference>
<accession>A0A9D2GUB2</accession>
<sequence length="174" mass="19900">MNKYYYALSFVNTDSKGIVAETTKVLFNNGFNLADSSSTLLQGVFSMIFIVTSDKNYSEQQIKDMFKNIRSHMEVFKFDKKPEIKDGVHYSISVYGADKAGIVHAITEDLANHNLNIIDLQTKITDSSQKVYIMMLEVVAENEDNESSWQESLKKTAKDINTQINIKKIEFYEL</sequence>
<evidence type="ECO:0000313" key="3">
    <source>
        <dbReference type="Proteomes" id="UP000824176"/>
    </source>
</evidence>
<dbReference type="Gene3D" id="3.30.70.260">
    <property type="match status" value="2"/>
</dbReference>
<dbReference type="PANTHER" id="PTHR34875:SF6">
    <property type="entry name" value="UPF0237 PROTEIN MJ1558"/>
    <property type="match status" value="1"/>
</dbReference>